<dbReference type="Pfam" id="PF03404">
    <property type="entry name" value="Mo-co_dimer"/>
    <property type="match status" value="1"/>
</dbReference>
<gene>
    <name evidence="7" type="ORF">BJ983_005189</name>
</gene>
<evidence type="ECO:0000256" key="2">
    <source>
        <dbReference type="ARBA" id="ARBA00022505"/>
    </source>
</evidence>
<dbReference type="InterPro" id="IPR005066">
    <property type="entry name" value="MoCF_OxRdtse_dimer"/>
</dbReference>
<evidence type="ECO:0000259" key="6">
    <source>
        <dbReference type="Pfam" id="PF03404"/>
    </source>
</evidence>
<dbReference type="CDD" id="cd02110">
    <property type="entry name" value="SO_family_Moco_dimer"/>
    <property type="match status" value="1"/>
</dbReference>
<dbReference type="GO" id="GO:0030151">
    <property type="term" value="F:molybdenum ion binding"/>
    <property type="evidence" value="ECO:0007669"/>
    <property type="project" value="InterPro"/>
</dbReference>
<proteinExistence type="predicted"/>
<evidence type="ECO:0000256" key="3">
    <source>
        <dbReference type="ARBA" id="ARBA00022723"/>
    </source>
</evidence>
<dbReference type="Gene3D" id="3.90.420.10">
    <property type="entry name" value="Oxidoreductase, molybdopterin-binding domain"/>
    <property type="match status" value="1"/>
</dbReference>
<dbReference type="InterPro" id="IPR008335">
    <property type="entry name" value="Mopterin_OxRdtase_euk"/>
</dbReference>
<dbReference type="Proteomes" id="UP000535890">
    <property type="component" value="Unassembled WGS sequence"/>
</dbReference>
<dbReference type="PANTHER" id="PTHR19372">
    <property type="entry name" value="SULFITE REDUCTASE"/>
    <property type="match status" value="1"/>
</dbReference>
<dbReference type="Gene3D" id="2.60.40.650">
    <property type="match status" value="1"/>
</dbReference>
<dbReference type="AlphaFoldDB" id="A0A7Y9E114"/>
<dbReference type="SUPFAM" id="SSF81296">
    <property type="entry name" value="E set domains"/>
    <property type="match status" value="1"/>
</dbReference>
<dbReference type="EMBL" id="JACCBN010000001">
    <property type="protein sequence ID" value="NYD39087.1"/>
    <property type="molecule type" value="Genomic_DNA"/>
</dbReference>
<feature type="domain" description="Oxidoreductase molybdopterin-binding" evidence="5">
    <location>
        <begin position="41"/>
        <end position="216"/>
    </location>
</feature>
<evidence type="ECO:0000259" key="5">
    <source>
        <dbReference type="Pfam" id="PF00174"/>
    </source>
</evidence>
<reference evidence="7 8" key="1">
    <citation type="submission" date="2020-07" db="EMBL/GenBank/DDBJ databases">
        <title>Sequencing the genomes of 1000 actinobacteria strains.</title>
        <authorList>
            <person name="Klenk H.-P."/>
        </authorList>
    </citation>
    <scope>NUCLEOTIDE SEQUENCE [LARGE SCALE GENOMIC DNA]</scope>
    <source>
        <strain evidence="7 8">DSM 45772</strain>
    </source>
</reference>
<keyword evidence="3" id="KW-0479">Metal-binding</keyword>
<keyword evidence="2" id="KW-0500">Molybdenum</keyword>
<dbReference type="GO" id="GO:0006790">
    <property type="term" value="P:sulfur compound metabolic process"/>
    <property type="evidence" value="ECO:0007669"/>
    <property type="project" value="TreeGrafter"/>
</dbReference>
<dbReference type="InterPro" id="IPR036374">
    <property type="entry name" value="OxRdtase_Mopterin-bd_sf"/>
</dbReference>
<dbReference type="GO" id="GO:0008482">
    <property type="term" value="F:sulfite oxidase activity"/>
    <property type="evidence" value="ECO:0007669"/>
    <property type="project" value="UniProtKB-EC"/>
</dbReference>
<dbReference type="Pfam" id="PF00174">
    <property type="entry name" value="Oxidored_molyb"/>
    <property type="match status" value="1"/>
</dbReference>
<evidence type="ECO:0000256" key="4">
    <source>
        <dbReference type="ARBA" id="ARBA00023002"/>
    </source>
</evidence>
<organism evidence="7 8">
    <name type="scientific">Actinomycetospora corticicola</name>
    <dbReference type="NCBI Taxonomy" id="663602"/>
    <lineage>
        <taxon>Bacteria</taxon>
        <taxon>Bacillati</taxon>
        <taxon>Actinomycetota</taxon>
        <taxon>Actinomycetes</taxon>
        <taxon>Pseudonocardiales</taxon>
        <taxon>Pseudonocardiaceae</taxon>
        <taxon>Actinomycetospora</taxon>
    </lineage>
</organism>
<keyword evidence="4 7" id="KW-0560">Oxidoreductase</keyword>
<dbReference type="InterPro" id="IPR014756">
    <property type="entry name" value="Ig_E-set"/>
</dbReference>
<dbReference type="InterPro" id="IPR000572">
    <property type="entry name" value="OxRdtase_Mopterin-bd_dom"/>
</dbReference>
<dbReference type="FunFam" id="3.90.420.10:FF:000002">
    <property type="entry name" value="sulfite oxidase, mitochondrial"/>
    <property type="match status" value="1"/>
</dbReference>
<dbReference type="EC" id="1.8.3.1" evidence="7"/>
<comment type="cofactor">
    <cofactor evidence="1">
        <name>Mo-molybdopterin</name>
        <dbReference type="ChEBI" id="CHEBI:71302"/>
    </cofactor>
</comment>
<dbReference type="GO" id="GO:0020037">
    <property type="term" value="F:heme binding"/>
    <property type="evidence" value="ECO:0007669"/>
    <property type="project" value="TreeGrafter"/>
</dbReference>
<feature type="domain" description="Moybdenum cofactor oxidoreductase dimerisation" evidence="6">
    <location>
        <begin position="247"/>
        <end position="357"/>
    </location>
</feature>
<dbReference type="PANTHER" id="PTHR19372:SF7">
    <property type="entry name" value="SULFITE OXIDASE, MITOCHONDRIAL"/>
    <property type="match status" value="1"/>
</dbReference>
<accession>A0A7Y9E114</accession>
<sequence length="359" mass="38630">MYGKRPDMTVHQVEPFNAEPPRAALAASTITPLDVFYCRNHGPVPEADPETWRLEVAGLVTTPLSLSLDDLRTRFPVATETATLQCAGNRRAGLVEVRDIPGEAPWGPTATATATWTGVRLADVLTAAGVSPSASDVEFLGVDVSDIADPPQEFGGSVPLRKAGMPEVLLAWAMNDEPLSPVHGAPLRVVVPGYIGARSVKWVRRIEVRDRPSANFFQASTYRLLPPDAEVTATPGEGVELGLVAVNSDVLRPDDGSSHPAGPVAVAGYAFAGGDRTVARVDVSTDGGSTWSQAELDEQVSPWAWRRWSITVDLPRGDTELLARAWDSSAALQPERPEHVWNPKGYVNNSWARLRLHGT</sequence>
<dbReference type="RefSeq" id="WP_246325653.1">
    <property type="nucleotide sequence ID" value="NZ_BAABHP010000022.1"/>
</dbReference>
<dbReference type="SUPFAM" id="SSF56524">
    <property type="entry name" value="Oxidoreductase molybdopterin-binding domain"/>
    <property type="match status" value="1"/>
</dbReference>
<name>A0A7Y9E114_9PSEU</name>
<dbReference type="GO" id="GO:0043546">
    <property type="term" value="F:molybdopterin cofactor binding"/>
    <property type="evidence" value="ECO:0007669"/>
    <property type="project" value="TreeGrafter"/>
</dbReference>
<dbReference type="PRINTS" id="PR00407">
    <property type="entry name" value="EUMOPTERIN"/>
</dbReference>
<protein>
    <submittedName>
        <fullName evidence="7">Sulfite oxidase</fullName>
        <ecNumber evidence="7">1.8.3.1</ecNumber>
    </submittedName>
</protein>
<keyword evidence="8" id="KW-1185">Reference proteome</keyword>
<evidence type="ECO:0000313" key="7">
    <source>
        <dbReference type="EMBL" id="NYD39087.1"/>
    </source>
</evidence>
<comment type="caution">
    <text evidence="7">The sequence shown here is derived from an EMBL/GenBank/DDBJ whole genome shotgun (WGS) entry which is preliminary data.</text>
</comment>
<evidence type="ECO:0000313" key="8">
    <source>
        <dbReference type="Proteomes" id="UP000535890"/>
    </source>
</evidence>
<evidence type="ECO:0000256" key="1">
    <source>
        <dbReference type="ARBA" id="ARBA00001924"/>
    </source>
</evidence>